<accession>A0ABR1VX56</accession>
<dbReference type="RefSeq" id="XP_066666781.1">
    <property type="nucleotide sequence ID" value="XM_066814819.1"/>
</dbReference>
<dbReference type="GO" id="GO:0032259">
    <property type="term" value="P:methylation"/>
    <property type="evidence" value="ECO:0007669"/>
    <property type="project" value="UniProtKB-KW"/>
</dbReference>
<evidence type="ECO:0000256" key="1">
    <source>
        <dbReference type="ARBA" id="ARBA00038158"/>
    </source>
</evidence>
<protein>
    <submittedName>
        <fullName evidence="3">Methyltransferase</fullName>
    </submittedName>
</protein>
<feature type="compositionally biased region" description="Acidic residues" evidence="2">
    <location>
        <begin position="70"/>
        <end position="80"/>
    </location>
</feature>
<dbReference type="EMBL" id="JAQQWN010000007">
    <property type="protein sequence ID" value="KAK8075841.1"/>
    <property type="molecule type" value="Genomic_DNA"/>
</dbReference>
<feature type="compositionally biased region" description="Low complexity" evidence="2">
    <location>
        <begin position="29"/>
        <end position="43"/>
    </location>
</feature>
<evidence type="ECO:0000256" key="2">
    <source>
        <dbReference type="SAM" id="MobiDB-lite"/>
    </source>
</evidence>
<keyword evidence="3" id="KW-0808">Transferase</keyword>
<dbReference type="GO" id="GO:0008168">
    <property type="term" value="F:methyltransferase activity"/>
    <property type="evidence" value="ECO:0007669"/>
    <property type="project" value="UniProtKB-KW"/>
</dbReference>
<dbReference type="Pfam" id="PF13489">
    <property type="entry name" value="Methyltransf_23"/>
    <property type="match status" value="1"/>
</dbReference>
<proteinExistence type="inferred from homology"/>
<dbReference type="SUPFAM" id="SSF53335">
    <property type="entry name" value="S-adenosyl-L-methionine-dependent methyltransferases"/>
    <property type="match status" value="1"/>
</dbReference>
<gene>
    <name evidence="3" type="ORF">PG997_010504</name>
</gene>
<feature type="region of interest" description="Disordered" evidence="2">
    <location>
        <begin position="1"/>
        <end position="128"/>
    </location>
</feature>
<dbReference type="CDD" id="cd02440">
    <property type="entry name" value="AdoMet_MTases"/>
    <property type="match status" value="1"/>
</dbReference>
<dbReference type="Proteomes" id="UP001433268">
    <property type="component" value="Unassembled WGS sequence"/>
</dbReference>
<evidence type="ECO:0000313" key="3">
    <source>
        <dbReference type="EMBL" id="KAK8075841.1"/>
    </source>
</evidence>
<sequence>MICHKDKRTPPSWPICQPHPRIRRRDTRTNISSSTSRSSNDITGHPRRARPGHCGRIAPAAAASSPLAAENDDDDDDDNDPNQAPPPGHEGIYHEDVIEPAGDNHSVDSDEFEPEEWDAHSSNASTSISSSVYNHTFENGRRYHSYRHGRYPIPNDDLEQSREDMKHAMMLEMTDGKLFYAPVGDYPQKIIDIGTGTGKDARALVTCNSKISVADQFLSHDIGIWAIEVGDQFASAEVMGIDLSPIQPVWLPPNVKFLIDDCEDEWLNGDGWDLVHFRTMSAVLKNVPKMCEQAYANLKPGGWVEWQELHAWMQCDDGTMPPNDPAFDFYKLFQQAFRRIGCDTALAANLDGPLKDAGFVNVQCVVKKIPVGQWARDKKLRLAGWYLRTAIQEVLPALCGKPLAVLGLNEVERELWRAAAVRAVNDDSVHRYWNMYFWYAQKPE</sequence>
<feature type="compositionally biased region" description="Low complexity" evidence="2">
    <location>
        <begin position="58"/>
        <end position="69"/>
    </location>
</feature>
<dbReference type="PANTHER" id="PTHR43591:SF10">
    <property type="entry name" value="ABC TRANSMEMBRANE TYPE-1 DOMAIN-CONTAINING PROTEIN-RELATED"/>
    <property type="match status" value="1"/>
</dbReference>
<keyword evidence="3" id="KW-0489">Methyltransferase</keyword>
<comment type="caution">
    <text evidence="3">The sequence shown here is derived from an EMBL/GenBank/DDBJ whole genome shotgun (WGS) entry which is preliminary data.</text>
</comment>
<name>A0ABR1VX56_9PEZI</name>
<evidence type="ECO:0000313" key="4">
    <source>
        <dbReference type="Proteomes" id="UP001433268"/>
    </source>
</evidence>
<reference evidence="3 4" key="1">
    <citation type="submission" date="2023-01" db="EMBL/GenBank/DDBJ databases">
        <title>Analysis of 21 Apiospora genomes using comparative genomics revels a genus with tremendous synthesis potential of carbohydrate active enzymes and secondary metabolites.</title>
        <authorList>
            <person name="Sorensen T."/>
        </authorList>
    </citation>
    <scope>NUCLEOTIDE SEQUENCE [LARGE SCALE GENOMIC DNA]</scope>
    <source>
        <strain evidence="3 4">CBS 114990</strain>
    </source>
</reference>
<dbReference type="Gene3D" id="3.40.50.150">
    <property type="entry name" value="Vaccinia Virus protein VP39"/>
    <property type="match status" value="1"/>
</dbReference>
<dbReference type="InterPro" id="IPR029063">
    <property type="entry name" value="SAM-dependent_MTases_sf"/>
</dbReference>
<dbReference type="PANTHER" id="PTHR43591">
    <property type="entry name" value="METHYLTRANSFERASE"/>
    <property type="match status" value="1"/>
</dbReference>
<comment type="similarity">
    <text evidence="1">Belongs to the methyltransferase superfamily. LaeA methyltransferase family.</text>
</comment>
<keyword evidence="4" id="KW-1185">Reference proteome</keyword>
<organism evidence="3 4">
    <name type="scientific">Apiospora hydei</name>
    <dbReference type="NCBI Taxonomy" id="1337664"/>
    <lineage>
        <taxon>Eukaryota</taxon>
        <taxon>Fungi</taxon>
        <taxon>Dikarya</taxon>
        <taxon>Ascomycota</taxon>
        <taxon>Pezizomycotina</taxon>
        <taxon>Sordariomycetes</taxon>
        <taxon>Xylariomycetidae</taxon>
        <taxon>Amphisphaeriales</taxon>
        <taxon>Apiosporaceae</taxon>
        <taxon>Apiospora</taxon>
    </lineage>
</organism>
<dbReference type="GeneID" id="92047879"/>